<evidence type="ECO:0000313" key="1">
    <source>
        <dbReference type="EMBL" id="MFC7381855.1"/>
    </source>
</evidence>
<name>A0ABW2P188_9ACTN</name>
<proteinExistence type="predicted"/>
<sequence>MRLWPHRLLETKVGLAVLVRAAMPEQAYGLPGIPVPDPGERVQLGEVSTCHASGLENAS</sequence>
<organism evidence="1 2">
    <name type="scientific">Sphaerisporangium rhizosphaerae</name>
    <dbReference type="NCBI Taxonomy" id="2269375"/>
    <lineage>
        <taxon>Bacteria</taxon>
        <taxon>Bacillati</taxon>
        <taxon>Actinomycetota</taxon>
        <taxon>Actinomycetes</taxon>
        <taxon>Streptosporangiales</taxon>
        <taxon>Streptosporangiaceae</taxon>
        <taxon>Sphaerisporangium</taxon>
    </lineage>
</organism>
<protein>
    <submittedName>
        <fullName evidence="1">Uncharacterized protein</fullName>
    </submittedName>
</protein>
<keyword evidence="2" id="KW-1185">Reference proteome</keyword>
<comment type="caution">
    <text evidence="1">The sequence shown here is derived from an EMBL/GenBank/DDBJ whole genome shotgun (WGS) entry which is preliminary data.</text>
</comment>
<dbReference type="RefSeq" id="WP_380824916.1">
    <property type="nucleotide sequence ID" value="NZ_JBHTCG010000003.1"/>
</dbReference>
<evidence type="ECO:0000313" key="2">
    <source>
        <dbReference type="Proteomes" id="UP001596496"/>
    </source>
</evidence>
<gene>
    <name evidence="1" type="ORF">ACFQSB_06525</name>
</gene>
<reference evidence="2" key="1">
    <citation type="journal article" date="2019" name="Int. J. Syst. Evol. Microbiol.">
        <title>The Global Catalogue of Microorganisms (GCM) 10K type strain sequencing project: providing services to taxonomists for standard genome sequencing and annotation.</title>
        <authorList>
            <consortium name="The Broad Institute Genomics Platform"/>
            <consortium name="The Broad Institute Genome Sequencing Center for Infectious Disease"/>
            <person name="Wu L."/>
            <person name="Ma J."/>
        </authorList>
    </citation>
    <scope>NUCLEOTIDE SEQUENCE [LARGE SCALE GENOMIC DNA]</scope>
    <source>
        <strain evidence="2">CECT 7649</strain>
    </source>
</reference>
<dbReference type="Proteomes" id="UP001596496">
    <property type="component" value="Unassembled WGS sequence"/>
</dbReference>
<dbReference type="EMBL" id="JBHTCG010000003">
    <property type="protein sequence ID" value="MFC7381855.1"/>
    <property type="molecule type" value="Genomic_DNA"/>
</dbReference>
<accession>A0ABW2P188</accession>